<reference evidence="2 3" key="1">
    <citation type="submission" date="2019-06" db="EMBL/GenBank/DDBJ databases">
        <title>Genome Sequence of the Brown Rot Fungal Pathogen Monilinia laxa.</title>
        <authorList>
            <person name="De Miccolis Angelini R.M."/>
            <person name="Landi L."/>
            <person name="Abate D."/>
            <person name="Pollastro S."/>
            <person name="Romanazzi G."/>
            <person name="Faretra F."/>
        </authorList>
    </citation>
    <scope>NUCLEOTIDE SEQUENCE [LARGE SCALE GENOMIC DNA]</scope>
    <source>
        <strain evidence="2 3">Mlax316</strain>
    </source>
</reference>
<protein>
    <submittedName>
        <fullName evidence="2">Uncharacterized protein</fullName>
    </submittedName>
</protein>
<dbReference type="AlphaFoldDB" id="A0A5N6K6H2"/>
<feature type="compositionally biased region" description="Low complexity" evidence="1">
    <location>
        <begin position="10"/>
        <end position="23"/>
    </location>
</feature>
<accession>A0A5N6K6H2</accession>
<proteinExistence type="predicted"/>
<organism evidence="2 3">
    <name type="scientific">Monilinia laxa</name>
    <name type="common">Brown rot fungus</name>
    <name type="synonym">Sclerotinia laxa</name>
    <dbReference type="NCBI Taxonomy" id="61186"/>
    <lineage>
        <taxon>Eukaryota</taxon>
        <taxon>Fungi</taxon>
        <taxon>Dikarya</taxon>
        <taxon>Ascomycota</taxon>
        <taxon>Pezizomycotina</taxon>
        <taxon>Leotiomycetes</taxon>
        <taxon>Helotiales</taxon>
        <taxon>Sclerotiniaceae</taxon>
        <taxon>Monilinia</taxon>
    </lineage>
</organism>
<feature type="region of interest" description="Disordered" evidence="1">
    <location>
        <begin position="1"/>
        <end position="23"/>
    </location>
</feature>
<comment type="caution">
    <text evidence="2">The sequence shown here is derived from an EMBL/GenBank/DDBJ whole genome shotgun (WGS) entry which is preliminary data.</text>
</comment>
<evidence type="ECO:0000313" key="3">
    <source>
        <dbReference type="Proteomes" id="UP000326757"/>
    </source>
</evidence>
<sequence length="134" mass="15373">MLPIPSLLRNKNPTKTNNIPPTTNTLIKIVHGKRDSAIITKTQTTTWPHNNASRRTLTHHTLRAIFSHARCALHPGSWIWASSSGQSLPVGSEGIKFWGRWSVDVKTWARSLWMISRYRDRVRILSLARWRARA</sequence>
<evidence type="ECO:0000256" key="1">
    <source>
        <dbReference type="SAM" id="MobiDB-lite"/>
    </source>
</evidence>
<name>A0A5N6K6H2_MONLA</name>
<dbReference type="Proteomes" id="UP000326757">
    <property type="component" value="Unassembled WGS sequence"/>
</dbReference>
<gene>
    <name evidence="2" type="ORF">EYC80_001929</name>
</gene>
<evidence type="ECO:0000313" key="2">
    <source>
        <dbReference type="EMBL" id="KAB8298184.1"/>
    </source>
</evidence>
<keyword evidence="3" id="KW-1185">Reference proteome</keyword>
<dbReference type="EMBL" id="VIGI01000007">
    <property type="protein sequence ID" value="KAB8298184.1"/>
    <property type="molecule type" value="Genomic_DNA"/>
</dbReference>